<dbReference type="EMBL" id="CP113865">
    <property type="protein sequence ID" value="WAM34163.1"/>
    <property type="molecule type" value="Genomic_DNA"/>
</dbReference>
<dbReference type="PANTHER" id="PTHR30294">
    <property type="entry name" value="MEMBRANE COMPONENT OF ABC TRANSPORTER YHHJ-RELATED"/>
    <property type="match status" value="1"/>
</dbReference>
<evidence type="ECO:0000256" key="6">
    <source>
        <dbReference type="ARBA" id="ARBA00022989"/>
    </source>
</evidence>
<accession>A0ABY7BMU0</accession>
<evidence type="ECO:0000256" key="4">
    <source>
        <dbReference type="ARBA" id="ARBA00022475"/>
    </source>
</evidence>
<comment type="subcellular location">
    <subcellularLocation>
        <location evidence="1">Cell membrane</location>
        <topology evidence="1">Multi-pass membrane protein</topology>
    </subcellularLocation>
</comment>
<dbReference type="InterPro" id="IPR047817">
    <property type="entry name" value="ABC2_TM_bact-type"/>
</dbReference>
<dbReference type="PROSITE" id="PS51012">
    <property type="entry name" value="ABC_TM2"/>
    <property type="match status" value="1"/>
</dbReference>
<keyword evidence="5 8" id="KW-0812">Transmembrane</keyword>
<feature type="transmembrane region" description="Helical" evidence="8">
    <location>
        <begin position="256"/>
        <end position="278"/>
    </location>
</feature>
<dbReference type="InterPro" id="IPR013525">
    <property type="entry name" value="ABC2_TM"/>
</dbReference>
<feature type="domain" description="ABC transmembrane type-2" evidence="9">
    <location>
        <begin position="140"/>
        <end position="366"/>
    </location>
</feature>
<feature type="transmembrane region" description="Helical" evidence="8">
    <location>
        <begin position="16"/>
        <end position="37"/>
    </location>
</feature>
<feature type="transmembrane region" description="Helical" evidence="8">
    <location>
        <begin position="217"/>
        <end position="244"/>
    </location>
</feature>
<dbReference type="Gene3D" id="3.40.1710.10">
    <property type="entry name" value="abc type-2 transporter like domain"/>
    <property type="match status" value="1"/>
</dbReference>
<dbReference type="RefSeq" id="WP_045170497.1">
    <property type="nucleotide sequence ID" value="NZ_CP113865.1"/>
</dbReference>
<comment type="similarity">
    <text evidence="2">Belongs to the ABC-2 integral membrane protein family.</text>
</comment>
<evidence type="ECO:0000313" key="11">
    <source>
        <dbReference type="Proteomes" id="UP001164909"/>
    </source>
</evidence>
<keyword evidence="6 8" id="KW-1133">Transmembrane helix</keyword>
<dbReference type="InterPro" id="IPR051449">
    <property type="entry name" value="ABC-2_transporter_component"/>
</dbReference>
<evidence type="ECO:0000256" key="7">
    <source>
        <dbReference type="ARBA" id="ARBA00023136"/>
    </source>
</evidence>
<evidence type="ECO:0000256" key="5">
    <source>
        <dbReference type="ARBA" id="ARBA00022692"/>
    </source>
</evidence>
<sequence>MAILKLNLKRLLKDPVNLFFVILIPVFTLIAISFFSIGQQQKLQIGIVMEENDLVADLIKKDLSKFSNVTKIDSRKIRYELIFNSLDCVVEMPKNLTESIYKGKKFTLRIHSFSKTGYYIQIKNRIETALSIYWQLARDSKSKEEFLNKVKKFSNVGIDLSINSSEENGIKNKIGFILGFFVLSLLSICLNSTAVILKDKEEGALVRIFTSTVKPKSYVVQVIVAVVLVALFQVGLYFGIAKMVFKKDIVINLKDFAIVVSGCVLLFVSLSMGIITFIKDKRQLSVLMPVVVTVLPMLGGCYWPLDIMPAFMQKISLLVPTTYVMNVLKEILVSGKGILDIKLDLIIIALFSSIFILSSIKGFSKNVLGRM</sequence>
<evidence type="ECO:0000256" key="2">
    <source>
        <dbReference type="ARBA" id="ARBA00007783"/>
    </source>
</evidence>
<name>A0ABY7BMU0_9FIRM</name>
<reference evidence="10" key="1">
    <citation type="submission" date="2022-12" db="EMBL/GenBank/DDBJ databases">
        <authorList>
            <person name="Bing R.G."/>
            <person name="Willard D.J."/>
            <person name="Manesh M.J.H."/>
            <person name="Laemthong T."/>
            <person name="Crosby J.R."/>
            <person name="Kelly R.M."/>
        </authorList>
    </citation>
    <scope>NUCLEOTIDE SEQUENCE</scope>
    <source>
        <strain evidence="10">DSM 8990</strain>
    </source>
</reference>
<keyword evidence="3" id="KW-0813">Transport</keyword>
<evidence type="ECO:0000256" key="8">
    <source>
        <dbReference type="SAM" id="Phobius"/>
    </source>
</evidence>
<keyword evidence="4" id="KW-1003">Cell membrane</keyword>
<keyword evidence="11" id="KW-1185">Reference proteome</keyword>
<proteinExistence type="inferred from homology"/>
<evidence type="ECO:0000313" key="10">
    <source>
        <dbReference type="EMBL" id="WAM34163.1"/>
    </source>
</evidence>
<feature type="transmembrane region" description="Helical" evidence="8">
    <location>
        <begin position="345"/>
        <end position="363"/>
    </location>
</feature>
<keyword evidence="7 8" id="KW-0472">Membrane</keyword>
<dbReference type="Proteomes" id="UP001164909">
    <property type="component" value="Chromosome"/>
</dbReference>
<dbReference type="PANTHER" id="PTHR30294:SF45">
    <property type="entry name" value="LINEARMYCIN RESISTANCE PERMEASE PROTEIN LNRN"/>
    <property type="match status" value="1"/>
</dbReference>
<evidence type="ECO:0000256" key="1">
    <source>
        <dbReference type="ARBA" id="ARBA00004651"/>
    </source>
</evidence>
<gene>
    <name evidence="10" type="ORF">OTK00_000337</name>
</gene>
<protein>
    <submittedName>
        <fullName evidence="10">ABC transporter permease</fullName>
    </submittedName>
</protein>
<feature type="transmembrane region" description="Helical" evidence="8">
    <location>
        <begin position="284"/>
        <end position="305"/>
    </location>
</feature>
<organism evidence="10 11">
    <name type="scientific">Caldicellulosiruptor morganii</name>
    <dbReference type="NCBI Taxonomy" id="1387555"/>
    <lineage>
        <taxon>Bacteria</taxon>
        <taxon>Bacillati</taxon>
        <taxon>Bacillota</taxon>
        <taxon>Bacillota incertae sedis</taxon>
        <taxon>Caldicellulosiruptorales</taxon>
        <taxon>Caldicellulosiruptoraceae</taxon>
        <taxon>Caldicellulosiruptor</taxon>
    </lineage>
</organism>
<evidence type="ECO:0000259" key="9">
    <source>
        <dbReference type="PROSITE" id="PS51012"/>
    </source>
</evidence>
<dbReference type="Pfam" id="PF12698">
    <property type="entry name" value="ABC2_membrane_3"/>
    <property type="match status" value="1"/>
</dbReference>
<evidence type="ECO:0000256" key="3">
    <source>
        <dbReference type="ARBA" id="ARBA00022448"/>
    </source>
</evidence>
<feature type="transmembrane region" description="Helical" evidence="8">
    <location>
        <begin position="174"/>
        <end position="197"/>
    </location>
</feature>